<dbReference type="Proteomes" id="UP000327157">
    <property type="component" value="Chromosome 11"/>
</dbReference>
<gene>
    <name evidence="1" type="ORF">D8674_004997</name>
</gene>
<dbReference type="EMBL" id="SMOL01000559">
    <property type="protein sequence ID" value="KAB2605280.1"/>
    <property type="molecule type" value="Genomic_DNA"/>
</dbReference>
<accession>A0A5N5FV70</accession>
<dbReference type="GO" id="GO:0016740">
    <property type="term" value="F:transferase activity"/>
    <property type="evidence" value="ECO:0007669"/>
    <property type="project" value="UniProtKB-KW"/>
</dbReference>
<keyword evidence="2" id="KW-1185">Reference proteome</keyword>
<protein>
    <submittedName>
        <fullName evidence="1">Arabinosyltransferase ARAD1</fullName>
    </submittedName>
</protein>
<name>A0A5N5FV70_9ROSA</name>
<reference evidence="1 2" key="1">
    <citation type="submission" date="2019-09" db="EMBL/GenBank/DDBJ databases">
        <authorList>
            <person name="Ou C."/>
        </authorList>
    </citation>
    <scope>NUCLEOTIDE SEQUENCE [LARGE SCALE GENOMIC DNA]</scope>
    <source>
        <strain evidence="1">S2</strain>
        <tissue evidence="1">Leaf</tissue>
    </source>
</reference>
<evidence type="ECO:0000313" key="2">
    <source>
        <dbReference type="Proteomes" id="UP000327157"/>
    </source>
</evidence>
<proteinExistence type="predicted"/>
<keyword evidence="1" id="KW-0808">Transferase</keyword>
<dbReference type="AlphaFoldDB" id="A0A5N5FV70"/>
<reference evidence="2" key="2">
    <citation type="submission" date="2019-10" db="EMBL/GenBank/DDBJ databases">
        <title>A de novo genome assembly of a pear dwarfing rootstock.</title>
        <authorList>
            <person name="Wang F."/>
            <person name="Wang J."/>
            <person name="Li S."/>
            <person name="Zhang Y."/>
            <person name="Fang M."/>
            <person name="Ma L."/>
            <person name="Zhao Y."/>
            <person name="Jiang S."/>
        </authorList>
    </citation>
    <scope>NUCLEOTIDE SEQUENCE [LARGE SCALE GENOMIC DNA]</scope>
</reference>
<evidence type="ECO:0000313" key="1">
    <source>
        <dbReference type="EMBL" id="KAB2605280.1"/>
    </source>
</evidence>
<reference evidence="1 2" key="3">
    <citation type="submission" date="2019-11" db="EMBL/GenBank/DDBJ databases">
        <title>A de novo genome assembly of a pear dwarfing rootstock.</title>
        <authorList>
            <person name="Wang F."/>
            <person name="Wang J."/>
            <person name="Li S."/>
            <person name="Zhang Y."/>
            <person name="Fang M."/>
            <person name="Ma L."/>
            <person name="Zhao Y."/>
            <person name="Jiang S."/>
        </authorList>
    </citation>
    <scope>NUCLEOTIDE SEQUENCE [LARGE SCALE GENOMIC DNA]</scope>
    <source>
        <strain evidence="1">S2</strain>
        <tissue evidence="1">Leaf</tissue>
    </source>
</reference>
<sequence length="74" mass="8459">MYGKATFALIFTFLLLLTYSIFIGTVNIRSYFLPFIPSSPPLVVRSLCSTTSPPLKVYMYNLPRRFNVNSRSTD</sequence>
<comment type="caution">
    <text evidence="1">The sequence shown here is derived from an EMBL/GenBank/DDBJ whole genome shotgun (WGS) entry which is preliminary data.</text>
</comment>
<organism evidence="1 2">
    <name type="scientific">Pyrus ussuriensis x Pyrus communis</name>
    <dbReference type="NCBI Taxonomy" id="2448454"/>
    <lineage>
        <taxon>Eukaryota</taxon>
        <taxon>Viridiplantae</taxon>
        <taxon>Streptophyta</taxon>
        <taxon>Embryophyta</taxon>
        <taxon>Tracheophyta</taxon>
        <taxon>Spermatophyta</taxon>
        <taxon>Magnoliopsida</taxon>
        <taxon>eudicotyledons</taxon>
        <taxon>Gunneridae</taxon>
        <taxon>Pentapetalae</taxon>
        <taxon>rosids</taxon>
        <taxon>fabids</taxon>
        <taxon>Rosales</taxon>
        <taxon>Rosaceae</taxon>
        <taxon>Amygdaloideae</taxon>
        <taxon>Maleae</taxon>
        <taxon>Pyrus</taxon>
    </lineage>
</organism>